<dbReference type="PROSITE" id="PS50202">
    <property type="entry name" value="MSP"/>
    <property type="match status" value="1"/>
</dbReference>
<accession>A0A085NGV4</accession>
<dbReference type="EMBL" id="KL367502">
    <property type="protein sequence ID" value="KFD68700.1"/>
    <property type="molecule type" value="Genomic_DNA"/>
</dbReference>
<feature type="domain" description="MSP" evidence="2">
    <location>
        <begin position="7"/>
        <end position="124"/>
    </location>
</feature>
<evidence type="ECO:0000259" key="2">
    <source>
        <dbReference type="PROSITE" id="PS50202"/>
    </source>
</evidence>
<dbReference type="Proteomes" id="UP000030758">
    <property type="component" value="Unassembled WGS sequence"/>
</dbReference>
<reference evidence="3" key="1">
    <citation type="journal article" date="2014" name="Nat. Genet.">
        <title>Genome and transcriptome of the porcine whipworm Trichuris suis.</title>
        <authorList>
            <person name="Jex A.R."/>
            <person name="Nejsum P."/>
            <person name="Schwarz E.M."/>
            <person name="Hu L."/>
            <person name="Young N.D."/>
            <person name="Hall R.S."/>
            <person name="Korhonen P.K."/>
            <person name="Liao S."/>
            <person name="Thamsborg S."/>
            <person name="Xia J."/>
            <person name="Xu P."/>
            <person name="Wang S."/>
            <person name="Scheerlinck J.P."/>
            <person name="Hofmann A."/>
            <person name="Sternberg P.W."/>
            <person name="Wang J."/>
            <person name="Gasser R.B."/>
        </authorList>
    </citation>
    <scope>NUCLEOTIDE SEQUENCE [LARGE SCALE GENOMIC DNA]</scope>
    <source>
        <strain evidence="3">DCEP-RM93F</strain>
    </source>
</reference>
<keyword evidence="1" id="KW-0963">Cytoplasm</keyword>
<dbReference type="InterPro" id="IPR013783">
    <property type="entry name" value="Ig-like_fold"/>
</dbReference>
<evidence type="ECO:0000313" key="3">
    <source>
        <dbReference type="EMBL" id="KFD68700.1"/>
    </source>
</evidence>
<organism evidence="3">
    <name type="scientific">Trichuris suis</name>
    <name type="common">pig whipworm</name>
    <dbReference type="NCBI Taxonomy" id="68888"/>
    <lineage>
        <taxon>Eukaryota</taxon>
        <taxon>Metazoa</taxon>
        <taxon>Ecdysozoa</taxon>
        <taxon>Nematoda</taxon>
        <taxon>Enoplea</taxon>
        <taxon>Dorylaimia</taxon>
        <taxon>Trichinellida</taxon>
        <taxon>Trichuridae</taxon>
        <taxon>Trichuris</taxon>
    </lineage>
</organism>
<name>A0A085NGV4_9BILA</name>
<dbReference type="SUPFAM" id="SSF49354">
    <property type="entry name" value="PapD-like"/>
    <property type="match status" value="1"/>
</dbReference>
<dbReference type="InterPro" id="IPR000535">
    <property type="entry name" value="MSP_dom"/>
</dbReference>
<dbReference type="InterPro" id="IPR008962">
    <property type="entry name" value="PapD-like_sf"/>
</dbReference>
<dbReference type="AlphaFoldDB" id="A0A085NGV4"/>
<protein>
    <recommendedName>
        <fullName evidence="1">Major sperm protein</fullName>
    </recommendedName>
</protein>
<dbReference type="Gene3D" id="2.60.40.10">
    <property type="entry name" value="Immunoglobulins"/>
    <property type="match status" value="1"/>
</dbReference>
<gene>
    <name evidence="3" type="ORF">M514_19143</name>
</gene>
<dbReference type="Pfam" id="PF00635">
    <property type="entry name" value="Motile_Sperm"/>
    <property type="match status" value="1"/>
</dbReference>
<keyword evidence="1" id="KW-0206">Cytoskeleton</keyword>
<sequence length="183" mass="20551">MTTPAEPLVIEPTELTYENDYSMNQLRKLIISNPNQQLMLVFKVKLSHRELYQVTPSMGLILPGGKATVDIVLRPFNWTTSAAEKNRILIQALNVEEKPNDLKEVFDQGQMPADVKPNVTLTNDHFFANAHARSSTIMHCKVGFDKSLMQHNGRQRSSSPSASRRGTAEGTDFAFLLIKLILI</sequence>
<evidence type="ECO:0000256" key="1">
    <source>
        <dbReference type="RuleBase" id="RU003425"/>
    </source>
</evidence>
<comment type="function">
    <text evidence="1">Central component in molecular interactions underlying sperm crawling. Forms an extensive filament system that extends from sperm villipoda, along the leading edge of the pseudopod.</text>
</comment>
<proteinExistence type="predicted"/>